<comment type="subcellular location">
    <subcellularLocation>
        <location evidence="1">Membrane</location>
        <topology evidence="1">Multi-pass membrane protein</topology>
    </subcellularLocation>
</comment>
<dbReference type="PANTHER" id="PTHR45695">
    <property type="entry name" value="LEUCOKININ RECEPTOR-RELATED"/>
    <property type="match status" value="1"/>
</dbReference>
<keyword evidence="11" id="KW-1185">Reference proteome</keyword>
<dbReference type="Pfam" id="PF00001">
    <property type="entry name" value="7tm_1"/>
    <property type="match status" value="1"/>
</dbReference>
<organism evidence="10 11">
    <name type="scientific">Cichlidogyrus casuarinus</name>
    <dbReference type="NCBI Taxonomy" id="1844966"/>
    <lineage>
        <taxon>Eukaryota</taxon>
        <taxon>Metazoa</taxon>
        <taxon>Spiralia</taxon>
        <taxon>Lophotrochozoa</taxon>
        <taxon>Platyhelminthes</taxon>
        <taxon>Monogenea</taxon>
        <taxon>Monopisthocotylea</taxon>
        <taxon>Dactylogyridea</taxon>
        <taxon>Ancyrocephalidae</taxon>
        <taxon>Cichlidogyrus</taxon>
    </lineage>
</organism>
<dbReference type="AlphaFoldDB" id="A0ABD2PQ12"/>
<evidence type="ECO:0000256" key="2">
    <source>
        <dbReference type="ARBA" id="ARBA00022692"/>
    </source>
</evidence>
<evidence type="ECO:0000256" key="6">
    <source>
        <dbReference type="ARBA" id="ARBA00023170"/>
    </source>
</evidence>
<keyword evidence="6" id="KW-0675">Receptor</keyword>
<gene>
    <name evidence="10" type="ORF">Ciccas_011863</name>
</gene>
<feature type="transmembrane region" description="Helical" evidence="8">
    <location>
        <begin position="55"/>
        <end position="73"/>
    </location>
</feature>
<evidence type="ECO:0000256" key="4">
    <source>
        <dbReference type="ARBA" id="ARBA00023040"/>
    </source>
</evidence>
<dbReference type="InterPro" id="IPR000276">
    <property type="entry name" value="GPCR_Rhodpsn"/>
</dbReference>
<keyword evidence="3 8" id="KW-1133">Transmembrane helix</keyword>
<evidence type="ECO:0000259" key="9">
    <source>
        <dbReference type="PROSITE" id="PS50262"/>
    </source>
</evidence>
<evidence type="ECO:0000256" key="1">
    <source>
        <dbReference type="ARBA" id="ARBA00004141"/>
    </source>
</evidence>
<reference evidence="10 11" key="1">
    <citation type="submission" date="2024-11" db="EMBL/GenBank/DDBJ databases">
        <title>Adaptive evolution of stress response genes in parasites aligns with host niche diversity.</title>
        <authorList>
            <person name="Hahn C."/>
            <person name="Resl P."/>
        </authorList>
    </citation>
    <scope>NUCLEOTIDE SEQUENCE [LARGE SCALE GENOMIC DNA]</scope>
    <source>
        <strain evidence="10">EGGRZ-B1_66</strain>
        <tissue evidence="10">Body</tissue>
    </source>
</reference>
<evidence type="ECO:0000313" key="10">
    <source>
        <dbReference type="EMBL" id="KAL3309590.1"/>
    </source>
</evidence>
<feature type="transmembrane region" description="Helical" evidence="8">
    <location>
        <begin position="107"/>
        <end position="130"/>
    </location>
</feature>
<feature type="domain" description="G-protein coupled receptors family 1 profile" evidence="9">
    <location>
        <begin position="1"/>
        <end position="120"/>
    </location>
</feature>
<dbReference type="PANTHER" id="PTHR45695:SF9">
    <property type="entry name" value="LEUCOKININ RECEPTOR"/>
    <property type="match status" value="1"/>
</dbReference>
<evidence type="ECO:0000256" key="3">
    <source>
        <dbReference type="ARBA" id="ARBA00022989"/>
    </source>
</evidence>
<comment type="caution">
    <text evidence="10">The sequence shown here is derived from an EMBL/GenBank/DDBJ whole genome shotgun (WGS) entry which is preliminary data.</text>
</comment>
<proteinExistence type="predicted"/>
<protein>
    <recommendedName>
        <fullName evidence="9">G-protein coupled receptors family 1 profile domain-containing protein</fullName>
    </recommendedName>
</protein>
<keyword evidence="7" id="KW-0807">Transducer</keyword>
<keyword evidence="5 8" id="KW-0472">Membrane</keyword>
<dbReference type="InterPro" id="IPR017452">
    <property type="entry name" value="GPCR_Rhodpsn_7TM"/>
</dbReference>
<evidence type="ECO:0000313" key="11">
    <source>
        <dbReference type="Proteomes" id="UP001626550"/>
    </source>
</evidence>
<feature type="transmembrane region" description="Helical" evidence="8">
    <location>
        <begin position="6"/>
        <end position="26"/>
    </location>
</feature>
<sequence length="141" mass="16716">MVYEVILLMMIFVLPMVIICGSQLVVTRHLRKSQQLIVFMGREDLRSWSRRRQRLMRICMLMAAIFIVSWLPIHIMNFCDRLYQQEIDMDPTRKSNLKNAIHDYVRALALTCVISNPMMLFITCSSYRFVTPEPNMSFHII</sequence>
<evidence type="ECO:0000256" key="8">
    <source>
        <dbReference type="SAM" id="Phobius"/>
    </source>
</evidence>
<evidence type="ECO:0000256" key="5">
    <source>
        <dbReference type="ARBA" id="ARBA00023136"/>
    </source>
</evidence>
<dbReference type="GO" id="GO:0004930">
    <property type="term" value="F:G protein-coupled receptor activity"/>
    <property type="evidence" value="ECO:0007669"/>
    <property type="project" value="UniProtKB-KW"/>
</dbReference>
<keyword evidence="4" id="KW-0297">G-protein coupled receptor</keyword>
<evidence type="ECO:0000256" key="7">
    <source>
        <dbReference type="ARBA" id="ARBA00023224"/>
    </source>
</evidence>
<dbReference type="CDD" id="cd00637">
    <property type="entry name" value="7tm_classA_rhodopsin-like"/>
    <property type="match status" value="1"/>
</dbReference>
<dbReference type="SUPFAM" id="SSF81321">
    <property type="entry name" value="Family A G protein-coupled receptor-like"/>
    <property type="match status" value="1"/>
</dbReference>
<dbReference type="Gene3D" id="1.20.1070.10">
    <property type="entry name" value="Rhodopsin 7-helix transmembrane proteins"/>
    <property type="match status" value="1"/>
</dbReference>
<name>A0ABD2PQ12_9PLAT</name>
<keyword evidence="2 8" id="KW-0812">Transmembrane</keyword>
<dbReference type="Proteomes" id="UP001626550">
    <property type="component" value="Unassembled WGS sequence"/>
</dbReference>
<dbReference type="GO" id="GO:0016020">
    <property type="term" value="C:membrane"/>
    <property type="evidence" value="ECO:0007669"/>
    <property type="project" value="UniProtKB-SubCell"/>
</dbReference>
<accession>A0ABD2PQ12</accession>
<dbReference type="PROSITE" id="PS50262">
    <property type="entry name" value="G_PROTEIN_RECEP_F1_2"/>
    <property type="match status" value="1"/>
</dbReference>
<dbReference type="EMBL" id="JBJKFK010003755">
    <property type="protein sequence ID" value="KAL3309590.1"/>
    <property type="molecule type" value="Genomic_DNA"/>
</dbReference>